<keyword evidence="3" id="KW-1133">Transmembrane helix</keyword>
<dbReference type="EMBL" id="JBHSUS010000001">
    <property type="protein sequence ID" value="MFC6441174.1"/>
    <property type="molecule type" value="Genomic_DNA"/>
</dbReference>
<reference evidence="7" key="1">
    <citation type="journal article" date="2019" name="Int. J. Syst. Evol. Microbiol.">
        <title>The Global Catalogue of Microorganisms (GCM) 10K type strain sequencing project: providing services to taxonomists for standard genome sequencing and annotation.</title>
        <authorList>
            <consortium name="The Broad Institute Genomics Platform"/>
            <consortium name="The Broad Institute Genome Sequencing Center for Infectious Disease"/>
            <person name="Wu L."/>
            <person name="Ma J."/>
        </authorList>
    </citation>
    <scope>NUCLEOTIDE SEQUENCE [LARGE SCALE GENOMIC DNA]</scope>
    <source>
        <strain evidence="7">CGMCC 1.16031</strain>
    </source>
</reference>
<protein>
    <submittedName>
        <fullName evidence="6">YkvA family protein</fullName>
    </submittedName>
</protein>
<dbReference type="RefSeq" id="WP_131258490.1">
    <property type="nucleotide sequence ID" value="NZ_JBHSUS010000001.1"/>
</dbReference>
<evidence type="ECO:0000256" key="3">
    <source>
        <dbReference type="ARBA" id="ARBA00022989"/>
    </source>
</evidence>
<evidence type="ECO:0000256" key="4">
    <source>
        <dbReference type="ARBA" id="ARBA00023136"/>
    </source>
</evidence>
<keyword evidence="2" id="KW-0812">Transmembrane</keyword>
<dbReference type="Proteomes" id="UP001596364">
    <property type="component" value="Unassembled WGS sequence"/>
</dbReference>
<gene>
    <name evidence="6" type="ORF">ACFP85_13560</name>
</gene>
<feature type="domain" description="DUF1232" evidence="5">
    <location>
        <begin position="86"/>
        <end position="115"/>
    </location>
</feature>
<organism evidence="6 7">
    <name type="scientific">Pseudobowmanella zhangzhouensis</name>
    <dbReference type="NCBI Taxonomy" id="1537679"/>
    <lineage>
        <taxon>Bacteria</taxon>
        <taxon>Pseudomonadati</taxon>
        <taxon>Pseudomonadota</taxon>
        <taxon>Gammaproteobacteria</taxon>
        <taxon>Alteromonadales</taxon>
        <taxon>Alteromonadaceae</taxon>
    </lineage>
</organism>
<name>A0ABW1XMA4_9ALTE</name>
<evidence type="ECO:0000313" key="6">
    <source>
        <dbReference type="EMBL" id="MFC6441174.1"/>
    </source>
</evidence>
<keyword evidence="4" id="KW-0472">Membrane</keyword>
<evidence type="ECO:0000313" key="7">
    <source>
        <dbReference type="Proteomes" id="UP001596364"/>
    </source>
</evidence>
<evidence type="ECO:0000259" key="5">
    <source>
        <dbReference type="Pfam" id="PF06803"/>
    </source>
</evidence>
<sequence>MSIEVTFQLSDADLEHFRHLMTTAIANAAKLPEATIKQKAAQAIAEMSSDGVPEFVTSRVASLEALLVMLDDDTWKLPEEERQEVLTSLAYFSEPEDLVPDHIPVLGYLDDAIMIELVVQDLSANIEAYKEFCEFREKEMARRGVEISTEDWLASKRMEMHTRMRKRRSERRGGRIFSRVF</sequence>
<evidence type="ECO:0000256" key="1">
    <source>
        <dbReference type="ARBA" id="ARBA00004127"/>
    </source>
</evidence>
<comment type="subcellular location">
    <subcellularLocation>
        <location evidence="1">Endomembrane system</location>
        <topology evidence="1">Multi-pass membrane protein</topology>
    </subcellularLocation>
</comment>
<proteinExistence type="predicted"/>
<keyword evidence="7" id="KW-1185">Reference proteome</keyword>
<dbReference type="InterPro" id="IPR010652">
    <property type="entry name" value="DUF1232"/>
</dbReference>
<comment type="caution">
    <text evidence="6">The sequence shown here is derived from an EMBL/GenBank/DDBJ whole genome shotgun (WGS) entry which is preliminary data.</text>
</comment>
<evidence type="ECO:0000256" key="2">
    <source>
        <dbReference type="ARBA" id="ARBA00022692"/>
    </source>
</evidence>
<accession>A0ABW1XMA4</accession>
<dbReference type="Pfam" id="PF06803">
    <property type="entry name" value="DUF1232"/>
    <property type="match status" value="1"/>
</dbReference>